<keyword evidence="3" id="KW-1185">Reference proteome</keyword>
<dbReference type="Proteomes" id="UP001454036">
    <property type="component" value="Unassembled WGS sequence"/>
</dbReference>
<reference evidence="2 3" key="1">
    <citation type="submission" date="2024-01" db="EMBL/GenBank/DDBJ databases">
        <title>The complete chloroplast genome sequence of Lithospermum erythrorhizon: insights into the phylogenetic relationship among Boraginaceae species and the maternal lineages of purple gromwells.</title>
        <authorList>
            <person name="Okada T."/>
            <person name="Watanabe K."/>
        </authorList>
    </citation>
    <scope>NUCLEOTIDE SEQUENCE [LARGE SCALE GENOMIC DNA]</scope>
</reference>
<gene>
    <name evidence="2" type="ORF">LIER_38671</name>
</gene>
<organism evidence="2 3">
    <name type="scientific">Lithospermum erythrorhizon</name>
    <name type="common">Purple gromwell</name>
    <name type="synonym">Lithospermum officinale var. erythrorhizon</name>
    <dbReference type="NCBI Taxonomy" id="34254"/>
    <lineage>
        <taxon>Eukaryota</taxon>
        <taxon>Viridiplantae</taxon>
        <taxon>Streptophyta</taxon>
        <taxon>Embryophyta</taxon>
        <taxon>Tracheophyta</taxon>
        <taxon>Spermatophyta</taxon>
        <taxon>Magnoliopsida</taxon>
        <taxon>eudicotyledons</taxon>
        <taxon>Gunneridae</taxon>
        <taxon>Pentapetalae</taxon>
        <taxon>asterids</taxon>
        <taxon>lamiids</taxon>
        <taxon>Boraginales</taxon>
        <taxon>Boraginaceae</taxon>
        <taxon>Boraginoideae</taxon>
        <taxon>Lithospermeae</taxon>
        <taxon>Lithospermum</taxon>
    </lineage>
</organism>
<name>A0AAV3Q6F7_LITER</name>
<comment type="caution">
    <text evidence="2">The sequence shown here is derived from an EMBL/GenBank/DDBJ whole genome shotgun (WGS) entry which is preliminary data.</text>
</comment>
<dbReference type="AlphaFoldDB" id="A0AAV3Q6F7"/>
<evidence type="ECO:0000313" key="2">
    <source>
        <dbReference type="EMBL" id="GAA0158526.1"/>
    </source>
</evidence>
<feature type="region of interest" description="Disordered" evidence="1">
    <location>
        <begin position="100"/>
        <end position="120"/>
    </location>
</feature>
<evidence type="ECO:0000256" key="1">
    <source>
        <dbReference type="SAM" id="MobiDB-lite"/>
    </source>
</evidence>
<accession>A0AAV3Q6F7</accession>
<protein>
    <submittedName>
        <fullName evidence="2">Uncharacterized protein</fullName>
    </submittedName>
</protein>
<sequence length="120" mass="13369">MVSSSLASAEGPPSPEYTLSAEYAHVDGDTVVDDYVYRGKWVALCSLLHGKMVSQLRDIEDEALLNRELLSCPDRHLVDSISACRSLDRREVPRVERALHRDGPDYADSPASFGQRGCYR</sequence>
<evidence type="ECO:0000313" key="3">
    <source>
        <dbReference type="Proteomes" id="UP001454036"/>
    </source>
</evidence>
<dbReference type="EMBL" id="BAABME010019845">
    <property type="protein sequence ID" value="GAA0158526.1"/>
    <property type="molecule type" value="Genomic_DNA"/>
</dbReference>
<proteinExistence type="predicted"/>